<dbReference type="Gene3D" id="3.40.50.150">
    <property type="entry name" value="Vaccinia Virus protein VP39"/>
    <property type="match status" value="1"/>
</dbReference>
<keyword evidence="1" id="KW-0808">Transferase</keyword>
<evidence type="ECO:0000256" key="1">
    <source>
        <dbReference type="ARBA" id="ARBA00022679"/>
    </source>
</evidence>
<comment type="caution">
    <text evidence="3">The sequence shown here is derived from an EMBL/GenBank/DDBJ whole genome shotgun (WGS) entry which is preliminary data.</text>
</comment>
<evidence type="ECO:0000313" key="3">
    <source>
        <dbReference type="EMBL" id="MCV2232019.1"/>
    </source>
</evidence>
<dbReference type="InterPro" id="IPR041698">
    <property type="entry name" value="Methyltransf_25"/>
</dbReference>
<dbReference type="RefSeq" id="WP_263608180.1">
    <property type="nucleotide sequence ID" value="NZ_JAOVQM010000002.1"/>
</dbReference>
<name>A0ABT2Y5J8_9MOLU</name>
<feature type="domain" description="Methyltransferase" evidence="2">
    <location>
        <begin position="33"/>
        <end position="124"/>
    </location>
</feature>
<dbReference type="Proteomes" id="UP001177160">
    <property type="component" value="Unassembled WGS sequence"/>
</dbReference>
<evidence type="ECO:0000259" key="2">
    <source>
        <dbReference type="Pfam" id="PF13649"/>
    </source>
</evidence>
<protein>
    <submittedName>
        <fullName evidence="3">Class I SAM-dependent methyltransferase</fullName>
    </submittedName>
</protein>
<dbReference type="InterPro" id="IPR029063">
    <property type="entry name" value="SAM-dependent_MTases_sf"/>
</dbReference>
<accession>A0ABT2Y5J8</accession>
<dbReference type="CDD" id="cd02440">
    <property type="entry name" value="AdoMet_MTases"/>
    <property type="match status" value="1"/>
</dbReference>
<sequence length="214" mass="24792">MSFQDLYVQLIEDIDYDPIIEWIKPHLKPSQRILDAGCGSGVILVPLTKAGYDVVGVDIDTKMLSYAQQALFEAALPVQLYEHDLRTPLSQTFDVILLFNDVVNYFKGVKTVFKTLKKALNPNGFILMDFYKEDYLSVMYWYEEAETSPIHYRWTSRVKGVCLTHTITNYKDTYEVKQYVYPVDYYRTVLESLGLTVVITEGPDERKHYLKASL</sequence>
<keyword evidence="4" id="KW-1185">Reference proteome</keyword>
<dbReference type="PANTHER" id="PTHR43861">
    <property type="entry name" value="TRANS-ACONITATE 2-METHYLTRANSFERASE-RELATED"/>
    <property type="match status" value="1"/>
</dbReference>
<reference evidence="3" key="1">
    <citation type="submission" date="2022-09" db="EMBL/GenBank/DDBJ databases">
        <title>Novel Mycoplasma species identified in domestic and wild animals.</title>
        <authorList>
            <person name="Volokhov D.V."/>
            <person name="Furtak V.A."/>
            <person name="Zagorodnyaya T.A."/>
        </authorList>
    </citation>
    <scope>NUCLEOTIDE SEQUENCE</scope>
    <source>
        <strain evidence="3">Oakley</strain>
    </source>
</reference>
<evidence type="ECO:0000313" key="4">
    <source>
        <dbReference type="Proteomes" id="UP001177160"/>
    </source>
</evidence>
<proteinExistence type="predicted"/>
<keyword evidence="3" id="KW-0489">Methyltransferase</keyword>
<dbReference type="SUPFAM" id="SSF53335">
    <property type="entry name" value="S-adenosyl-L-methionine-dependent methyltransferases"/>
    <property type="match status" value="1"/>
</dbReference>
<dbReference type="EMBL" id="JAOVQM010000002">
    <property type="protein sequence ID" value="MCV2232019.1"/>
    <property type="molecule type" value="Genomic_DNA"/>
</dbReference>
<dbReference type="GO" id="GO:0008168">
    <property type="term" value="F:methyltransferase activity"/>
    <property type="evidence" value="ECO:0007669"/>
    <property type="project" value="UniProtKB-KW"/>
</dbReference>
<dbReference type="Pfam" id="PF13649">
    <property type="entry name" value="Methyltransf_25"/>
    <property type="match status" value="1"/>
</dbReference>
<dbReference type="GO" id="GO:0032259">
    <property type="term" value="P:methylation"/>
    <property type="evidence" value="ECO:0007669"/>
    <property type="project" value="UniProtKB-KW"/>
</dbReference>
<gene>
    <name evidence="3" type="ORF">N7548_04170</name>
</gene>
<organism evidence="3 4">
    <name type="scientific">Paracholeplasma manati</name>
    <dbReference type="NCBI Taxonomy" id="591373"/>
    <lineage>
        <taxon>Bacteria</taxon>
        <taxon>Bacillati</taxon>
        <taxon>Mycoplasmatota</taxon>
        <taxon>Mollicutes</taxon>
        <taxon>Acholeplasmatales</taxon>
        <taxon>Acholeplasmataceae</taxon>
        <taxon>Paracholeplasma</taxon>
    </lineage>
</organism>